<dbReference type="InterPro" id="IPR000253">
    <property type="entry name" value="FHA_dom"/>
</dbReference>
<feature type="compositionally biased region" description="Gly residues" evidence="2">
    <location>
        <begin position="223"/>
        <end position="232"/>
    </location>
</feature>
<keyword evidence="1" id="KW-0597">Phosphoprotein</keyword>
<name>A0A0U4AWV7_9ACTN</name>
<keyword evidence="5" id="KW-1185">Reference proteome</keyword>
<dbReference type="CDD" id="cd00060">
    <property type="entry name" value="FHA"/>
    <property type="match status" value="1"/>
</dbReference>
<dbReference type="Gene3D" id="2.60.200.20">
    <property type="match status" value="1"/>
</dbReference>
<accession>A0A0U4AWV7</accession>
<evidence type="ECO:0000259" key="3">
    <source>
        <dbReference type="Pfam" id="PF00498"/>
    </source>
</evidence>
<gene>
    <name evidence="4" type="ORF">AERYTH_09035</name>
</gene>
<evidence type="ECO:0000256" key="2">
    <source>
        <dbReference type="SAM" id="MobiDB-lite"/>
    </source>
</evidence>
<dbReference type="EMBL" id="CP011502">
    <property type="protein sequence ID" value="ALX04832.1"/>
    <property type="molecule type" value="Genomic_DNA"/>
</dbReference>
<dbReference type="PATRIC" id="fig|2041.4.peg.1891"/>
<evidence type="ECO:0000313" key="4">
    <source>
        <dbReference type="EMBL" id="ALX04832.1"/>
    </source>
</evidence>
<dbReference type="Pfam" id="PF00498">
    <property type="entry name" value="FHA"/>
    <property type="match status" value="1"/>
</dbReference>
<evidence type="ECO:0000256" key="1">
    <source>
        <dbReference type="ARBA" id="ARBA00022553"/>
    </source>
</evidence>
<organism evidence="4 5">
    <name type="scientific">Aeromicrobium erythreum</name>
    <dbReference type="NCBI Taxonomy" id="2041"/>
    <lineage>
        <taxon>Bacteria</taxon>
        <taxon>Bacillati</taxon>
        <taxon>Actinomycetota</taxon>
        <taxon>Actinomycetes</taxon>
        <taxon>Propionibacteriales</taxon>
        <taxon>Nocardioidaceae</taxon>
        <taxon>Aeromicrobium</taxon>
    </lineage>
</organism>
<dbReference type="SUPFAM" id="SSF49879">
    <property type="entry name" value="SMAD/FHA domain"/>
    <property type="match status" value="1"/>
</dbReference>
<proteinExistence type="predicted"/>
<sequence length="245" mass="26944">MHSRDLDVLVAGRSGGDLRTVAARLADDGWTLDVADDDGPILRLGAVPTHVWHRLATGSRHVQVLRWRAAARLKTRALTSGSDALDVPPPVAWPDLPTAPWARRRVTTTHDPYGGGHPRLYLSDTRVPAMAREVRVHHLALGETSIGAGEGCDLVLDDTSDLQAVVTRTDDDEYVIGARGRATPTFVNGRELPVQTLRTGARIEVGPWRLTYVRDEFADHGRPFGGRQGGEIGRQRPQEPPRYQR</sequence>
<dbReference type="AlphaFoldDB" id="A0A0U4AWV7"/>
<dbReference type="KEGG" id="aer:AERYTH_09035"/>
<feature type="region of interest" description="Disordered" evidence="2">
    <location>
        <begin position="219"/>
        <end position="245"/>
    </location>
</feature>
<dbReference type="Proteomes" id="UP000067689">
    <property type="component" value="Chromosome"/>
</dbReference>
<protein>
    <recommendedName>
        <fullName evidence="3">FHA domain-containing protein</fullName>
    </recommendedName>
</protein>
<feature type="domain" description="FHA" evidence="3">
    <location>
        <begin position="144"/>
        <end position="206"/>
    </location>
</feature>
<reference evidence="4 5" key="1">
    <citation type="journal article" date="1991" name="Int. J. Syst. Bacteriol.">
        <title>Description of the erythromycin-producing bacterium Arthrobacter sp. strain NRRL B-3381 as Aeromicrobium erythreum gen. nov., sp. nov.</title>
        <authorList>
            <person name="Miller E.S."/>
            <person name="Woese C.R."/>
            <person name="Brenner S."/>
        </authorList>
    </citation>
    <scope>NUCLEOTIDE SEQUENCE [LARGE SCALE GENOMIC DNA]</scope>
    <source>
        <strain evidence="4 5">AR18</strain>
    </source>
</reference>
<dbReference type="STRING" id="2041.AERYTH_09035"/>
<dbReference type="InterPro" id="IPR008984">
    <property type="entry name" value="SMAD_FHA_dom_sf"/>
</dbReference>
<evidence type="ECO:0000313" key="5">
    <source>
        <dbReference type="Proteomes" id="UP000067689"/>
    </source>
</evidence>